<dbReference type="EMBL" id="CP023315">
    <property type="protein sequence ID" value="ATC34145.1"/>
    <property type="molecule type" value="Genomic_DNA"/>
</dbReference>
<proteinExistence type="predicted"/>
<reference evidence="3" key="1">
    <citation type="submission" date="2017-09" db="EMBL/GenBank/DDBJ databases">
        <title>Genome evolution observed in wild isolates of Caulobacter crescentus.</title>
        <authorList>
            <person name="Ely B."/>
            <person name="Wilson K."/>
            <person name="Scott D."/>
        </authorList>
    </citation>
    <scope>NUCLEOTIDE SEQUENCE [LARGE SCALE GENOMIC DNA]</scope>
    <source>
        <strain evidence="3">CB13b1a</strain>
    </source>
</reference>
<gene>
    <name evidence="2" type="ORF">CA606_18410</name>
</gene>
<evidence type="ECO:0000256" key="1">
    <source>
        <dbReference type="SAM" id="MobiDB-lite"/>
    </source>
</evidence>
<dbReference type="AlphaFoldDB" id="A0A290N2H7"/>
<feature type="region of interest" description="Disordered" evidence="1">
    <location>
        <begin position="1"/>
        <end position="30"/>
    </location>
</feature>
<feature type="compositionally biased region" description="Polar residues" evidence="1">
    <location>
        <begin position="1"/>
        <end position="12"/>
    </location>
</feature>
<evidence type="ECO:0000313" key="2">
    <source>
        <dbReference type="EMBL" id="ATC34145.1"/>
    </source>
</evidence>
<name>A0A290N2H7_CAUVI</name>
<dbReference type="Proteomes" id="UP000217311">
    <property type="component" value="Chromosome"/>
</dbReference>
<protein>
    <submittedName>
        <fullName evidence="2">Uncharacterized protein</fullName>
    </submittedName>
</protein>
<accession>A0A290N2H7</accession>
<sequence length="112" mass="11906">MAGSALQSSKPTANDVPVRRGYKPDGAYNRRDKMNDLTIIKGQIEALAHASAILLGARIRHLTPGEAATACRVFATPLTDPTPADDPARRGVMLDTLGDIAERALMLSRPVG</sequence>
<evidence type="ECO:0000313" key="3">
    <source>
        <dbReference type="Proteomes" id="UP000217311"/>
    </source>
</evidence>
<organism evidence="2 3">
    <name type="scientific">Caulobacter vibrioides</name>
    <name type="common">Caulobacter crescentus</name>
    <dbReference type="NCBI Taxonomy" id="155892"/>
    <lineage>
        <taxon>Bacteria</taxon>
        <taxon>Pseudomonadati</taxon>
        <taxon>Pseudomonadota</taxon>
        <taxon>Alphaproteobacteria</taxon>
        <taxon>Caulobacterales</taxon>
        <taxon>Caulobacteraceae</taxon>
        <taxon>Caulobacter</taxon>
    </lineage>
</organism>